<name>A0A1I5DFZ3_9HYPH</name>
<organism evidence="1 2">
    <name type="scientific">Cohaesibacter marisflavi</name>
    <dbReference type="NCBI Taxonomy" id="655353"/>
    <lineage>
        <taxon>Bacteria</taxon>
        <taxon>Pseudomonadati</taxon>
        <taxon>Pseudomonadota</taxon>
        <taxon>Alphaproteobacteria</taxon>
        <taxon>Hyphomicrobiales</taxon>
        <taxon>Cohaesibacteraceae</taxon>
    </lineage>
</organism>
<proteinExistence type="predicted"/>
<reference evidence="1 2" key="1">
    <citation type="submission" date="2016-10" db="EMBL/GenBank/DDBJ databases">
        <authorList>
            <person name="de Groot N.N."/>
        </authorList>
    </citation>
    <scope>NUCLEOTIDE SEQUENCE [LARGE SCALE GENOMIC DNA]</scope>
    <source>
        <strain evidence="1 2">CGMCC 1.9157</strain>
    </source>
</reference>
<accession>A0A1I5DFZ3</accession>
<protein>
    <recommendedName>
        <fullName evidence="3">Tetratricopeptide repeat-containing protein</fullName>
    </recommendedName>
</protein>
<dbReference type="RefSeq" id="WP_090070211.1">
    <property type="nucleotide sequence ID" value="NZ_FOVR01000002.1"/>
</dbReference>
<gene>
    <name evidence="1" type="ORF">SAMN04488056_102593</name>
</gene>
<dbReference type="Proteomes" id="UP000199236">
    <property type="component" value="Unassembled WGS sequence"/>
</dbReference>
<sequence length="749" mass="82858">MTVTSGEGAKSIKAMREALGSAARAGDFETIFQMLDAQGDCLPLRLQVYFGALALVRTGRPAEALEVLKKGPRNRLFLLLRFDALIDAGEIRMANQLLPTLGLASQKHRVCLGRLTNAAFAAGNYRAAANWGFKLRQASPRPMPRFNADLSSLILLGDVEAVRERLPLCGSNQAAILGHALREAAVVLDRRAVEGKKVQYALLRPFLDLMPDPQSLKIMQNAARQGTPVSRRLLSMIRRMPAKQARKPGRVKAVREQLEKATKAQDYEAVFAILDKEGAQVPVPIQTYFRAHALLRTDRPDEALQLLEKAPETGRLQRLRLGALIGVGRLAEAGQLFSVLRDSLKPQHLPDFFRRLSLAAFVAGDYHAAAQWGLELRNSSLQPIRYFRTDLSALILLNDVGAVRERLKLCKPVPVRILGVALREAALVLDHRAEQGEAVDYSFLEVYFALASNFSELWEIKQSIVTGLPQSPKLSAMIWDRLCSQLSPDEIDPNAFQSGEGPSRPIGPSISLVADWLGVPDDERPDWLARVASAQEANNKLATAILGVPAYREKLARSLPSVDWSAVKQSLSDGHPVILASSHASFRFAMPLEFHRSGIDVRIISSKHAFATVPEYVDMHYASLDARPVNLMARRLIEVLKGGGCTFVTADGQSGAQTKSFPEFGVDARLPAGAFALALRYDAHVYWMDTSWQDGQLSTSLERLMLPDGITDKNALSDAWQRETLKRVRDAWARDVRNIHMNRAIVRVY</sequence>
<dbReference type="AlphaFoldDB" id="A0A1I5DFZ3"/>
<evidence type="ECO:0008006" key="3">
    <source>
        <dbReference type="Google" id="ProtNLM"/>
    </source>
</evidence>
<evidence type="ECO:0000313" key="2">
    <source>
        <dbReference type="Proteomes" id="UP000199236"/>
    </source>
</evidence>
<dbReference type="EMBL" id="FOVR01000002">
    <property type="protein sequence ID" value="SFN98179.1"/>
    <property type="molecule type" value="Genomic_DNA"/>
</dbReference>
<dbReference type="OrthoDB" id="8339232at2"/>
<evidence type="ECO:0000313" key="1">
    <source>
        <dbReference type="EMBL" id="SFN98179.1"/>
    </source>
</evidence>
<keyword evidence="2" id="KW-1185">Reference proteome</keyword>